<keyword evidence="2" id="KW-0418">Kinase</keyword>
<reference evidence="2 3" key="1">
    <citation type="submission" date="2018-05" db="EMBL/GenBank/DDBJ databases">
        <title>Acuticoccus sediminis sp. nov., isolated from deep-sea sediment of Indian Ocean.</title>
        <authorList>
            <person name="Liu X."/>
            <person name="Lai Q."/>
            <person name="Du Y."/>
            <person name="Sun F."/>
            <person name="Zhang X."/>
            <person name="Wang S."/>
            <person name="Shao Z."/>
        </authorList>
    </citation>
    <scope>NUCLEOTIDE SEQUENCE [LARGE SCALE GENOMIC DNA]</scope>
    <source>
        <strain evidence="2 3">PTG4-2</strain>
    </source>
</reference>
<dbReference type="EMBL" id="QHHQ01000001">
    <property type="protein sequence ID" value="RAI02985.1"/>
    <property type="molecule type" value="Genomic_DNA"/>
</dbReference>
<dbReference type="PANTHER" id="PTHR43883:SF1">
    <property type="entry name" value="GLUCONOKINASE"/>
    <property type="match status" value="1"/>
</dbReference>
<dbReference type="Gene3D" id="3.40.50.300">
    <property type="entry name" value="P-loop containing nucleotide triphosphate hydrolases"/>
    <property type="match status" value="1"/>
</dbReference>
<dbReference type="Proteomes" id="UP000249590">
    <property type="component" value="Unassembled WGS sequence"/>
</dbReference>
<dbReference type="InterPro" id="IPR011009">
    <property type="entry name" value="Kinase-like_dom_sf"/>
</dbReference>
<evidence type="ECO:0000313" key="2">
    <source>
        <dbReference type="EMBL" id="RAI02985.1"/>
    </source>
</evidence>
<dbReference type="PANTHER" id="PTHR43883">
    <property type="entry name" value="SLR0207 PROTEIN"/>
    <property type="match status" value="1"/>
</dbReference>
<protein>
    <submittedName>
        <fullName evidence="2">Kinase</fullName>
    </submittedName>
</protein>
<keyword evidence="3" id="KW-1185">Reference proteome</keyword>
<proteinExistence type="predicted"/>
<dbReference type="Pfam" id="PF13671">
    <property type="entry name" value="AAA_33"/>
    <property type="match status" value="1"/>
</dbReference>
<dbReference type="AlphaFoldDB" id="A0A8B2NXW1"/>
<dbReference type="OrthoDB" id="9810277at2"/>
<evidence type="ECO:0000259" key="1">
    <source>
        <dbReference type="Pfam" id="PF01636"/>
    </source>
</evidence>
<feature type="domain" description="Aminoglycoside phosphotransferase" evidence="1">
    <location>
        <begin position="76"/>
        <end position="283"/>
    </location>
</feature>
<evidence type="ECO:0000313" key="3">
    <source>
        <dbReference type="Proteomes" id="UP000249590"/>
    </source>
</evidence>
<dbReference type="GO" id="GO:0016301">
    <property type="term" value="F:kinase activity"/>
    <property type="evidence" value="ECO:0007669"/>
    <property type="project" value="UniProtKB-KW"/>
</dbReference>
<dbReference type="SUPFAM" id="SSF52540">
    <property type="entry name" value="P-loop containing nucleoside triphosphate hydrolases"/>
    <property type="match status" value="1"/>
</dbReference>
<accession>A0A8B2NXW1</accession>
<dbReference type="Pfam" id="PF01636">
    <property type="entry name" value="APH"/>
    <property type="match status" value="1"/>
</dbReference>
<gene>
    <name evidence="2" type="ORF">DLJ53_00140</name>
</gene>
<name>A0A8B2NXW1_9HYPH</name>
<comment type="caution">
    <text evidence="2">The sequence shown here is derived from an EMBL/GenBank/DDBJ whole genome shotgun (WGS) entry which is preliminary data.</text>
</comment>
<keyword evidence="2" id="KW-0808">Transferase</keyword>
<organism evidence="2 3">
    <name type="scientific">Acuticoccus sediminis</name>
    <dbReference type="NCBI Taxonomy" id="2184697"/>
    <lineage>
        <taxon>Bacteria</taxon>
        <taxon>Pseudomonadati</taxon>
        <taxon>Pseudomonadota</taxon>
        <taxon>Alphaproteobacteria</taxon>
        <taxon>Hyphomicrobiales</taxon>
        <taxon>Amorphaceae</taxon>
        <taxon>Acuticoccus</taxon>
    </lineage>
</organism>
<sequence length="511" mass="54741">MTTMAGPATDGGDDLTEEAAIVRFLGSPAAHGGETPQHVETHLSHLFLAGDRVLKLKKRIAWAVVDYSSLDKREGFCRRELEVNRRFAPDLYVGVVPVTRGPDGLALGGEGDVVEWLVEMRRFAADEQLDVMADRGTLTPEIIDATADGIAAMHRTAPVVHVAGADPVAARSDQLHRDVAAGLKPGPVLDDVEAWYAAARSVAAEHRGLLDRRGRHGFTRRCHGDLHLSNICLWDGRPTPFDAIEFSEDIATIDVLYDLAFVLVDLDSRQREALSWRLLSRYLEATRDYCGLAVMPLFLSQRAMVRALTRLAKGQDAAPSAAMARHYLERPAAARLIAVGGLSGSGKSTVARALAPVAGAVVVRSDTVRKRLAGVAPEERLGAGSYTAEANRAVYRRMMVEAGRALRAGATVILDATFADAAMRGLARGLAEERGVPFAGLWLSAPARTLHRRVEARTGDASDADVAVVDAQLSRPLGPLDWDEVDADGGIEDVVARAGAALGLPAPCQQS</sequence>
<dbReference type="InterPro" id="IPR002575">
    <property type="entry name" value="Aminoglycoside_PTrfase"/>
</dbReference>
<dbReference type="SUPFAM" id="SSF56112">
    <property type="entry name" value="Protein kinase-like (PK-like)"/>
    <property type="match status" value="1"/>
</dbReference>
<dbReference type="InterPro" id="IPR052732">
    <property type="entry name" value="Cell-binding_unc_protein"/>
</dbReference>
<dbReference type="InterPro" id="IPR027417">
    <property type="entry name" value="P-loop_NTPase"/>
</dbReference>